<keyword evidence="2" id="KW-1185">Reference proteome</keyword>
<dbReference type="Proteomes" id="UP000054217">
    <property type="component" value="Unassembled WGS sequence"/>
</dbReference>
<organism evidence="1 2">
    <name type="scientific">Pisolithus tinctorius Marx 270</name>
    <dbReference type="NCBI Taxonomy" id="870435"/>
    <lineage>
        <taxon>Eukaryota</taxon>
        <taxon>Fungi</taxon>
        <taxon>Dikarya</taxon>
        <taxon>Basidiomycota</taxon>
        <taxon>Agaricomycotina</taxon>
        <taxon>Agaricomycetes</taxon>
        <taxon>Agaricomycetidae</taxon>
        <taxon>Boletales</taxon>
        <taxon>Sclerodermatineae</taxon>
        <taxon>Pisolithaceae</taxon>
        <taxon>Pisolithus</taxon>
    </lineage>
</organism>
<gene>
    <name evidence="1" type="ORF">M404DRAFT_1005594</name>
</gene>
<reference evidence="2" key="2">
    <citation type="submission" date="2015-01" db="EMBL/GenBank/DDBJ databases">
        <title>Evolutionary Origins and Diversification of the Mycorrhizal Mutualists.</title>
        <authorList>
            <consortium name="DOE Joint Genome Institute"/>
            <consortium name="Mycorrhizal Genomics Consortium"/>
            <person name="Kohler A."/>
            <person name="Kuo A."/>
            <person name="Nagy L.G."/>
            <person name="Floudas D."/>
            <person name="Copeland A."/>
            <person name="Barry K.W."/>
            <person name="Cichocki N."/>
            <person name="Veneault-Fourrey C."/>
            <person name="LaButti K."/>
            <person name="Lindquist E.A."/>
            <person name="Lipzen A."/>
            <person name="Lundell T."/>
            <person name="Morin E."/>
            <person name="Murat C."/>
            <person name="Riley R."/>
            <person name="Ohm R."/>
            <person name="Sun H."/>
            <person name="Tunlid A."/>
            <person name="Henrissat B."/>
            <person name="Grigoriev I.V."/>
            <person name="Hibbett D.S."/>
            <person name="Martin F."/>
        </authorList>
    </citation>
    <scope>NUCLEOTIDE SEQUENCE [LARGE SCALE GENOMIC DNA]</scope>
    <source>
        <strain evidence="2">Marx 270</strain>
    </source>
</reference>
<evidence type="ECO:0000313" key="1">
    <source>
        <dbReference type="EMBL" id="KIN98083.1"/>
    </source>
</evidence>
<dbReference type="AlphaFoldDB" id="A0A0C3NS19"/>
<proteinExistence type="predicted"/>
<protein>
    <submittedName>
        <fullName evidence="1">Uncharacterized protein</fullName>
    </submittedName>
</protein>
<dbReference type="EMBL" id="KN832019">
    <property type="protein sequence ID" value="KIN98083.1"/>
    <property type="molecule type" value="Genomic_DNA"/>
</dbReference>
<name>A0A0C3NS19_PISTI</name>
<reference evidence="1 2" key="1">
    <citation type="submission" date="2014-04" db="EMBL/GenBank/DDBJ databases">
        <authorList>
            <consortium name="DOE Joint Genome Institute"/>
            <person name="Kuo A."/>
            <person name="Kohler A."/>
            <person name="Costa M.D."/>
            <person name="Nagy L.G."/>
            <person name="Floudas D."/>
            <person name="Copeland A."/>
            <person name="Barry K.W."/>
            <person name="Cichocki N."/>
            <person name="Veneault-Fourrey C."/>
            <person name="LaButti K."/>
            <person name="Lindquist E.A."/>
            <person name="Lipzen A."/>
            <person name="Lundell T."/>
            <person name="Morin E."/>
            <person name="Murat C."/>
            <person name="Sun H."/>
            <person name="Tunlid A."/>
            <person name="Henrissat B."/>
            <person name="Grigoriev I.V."/>
            <person name="Hibbett D.S."/>
            <person name="Martin F."/>
            <person name="Nordberg H.P."/>
            <person name="Cantor M.N."/>
            <person name="Hua S.X."/>
        </authorList>
    </citation>
    <scope>NUCLEOTIDE SEQUENCE [LARGE SCALE GENOMIC DNA]</scope>
    <source>
        <strain evidence="1 2">Marx 270</strain>
    </source>
</reference>
<evidence type="ECO:0000313" key="2">
    <source>
        <dbReference type="Proteomes" id="UP000054217"/>
    </source>
</evidence>
<sequence length="54" mass="6119">MNPSLGHRRPLGRVVNLCVHVVFKRCNSRSVGVNLVAYLIAKQPTNYQVQKKTK</sequence>
<accession>A0A0C3NS19</accession>
<dbReference type="InParanoid" id="A0A0C3NS19"/>
<dbReference type="HOGENOM" id="CLU_3051373_0_0_1"/>